<dbReference type="AlphaFoldDB" id="A0A508X8I3"/>
<dbReference type="Proteomes" id="UP000507954">
    <property type="component" value="Unassembled WGS sequence"/>
</dbReference>
<name>A0A508X8I3_9HYPH</name>
<sequence length="94" mass="10901">MTEPDIDTKTRTLDSMFRGFISSQCPAPKFRTIHYAISLAEREHPRTSMHTAYTAGEALRPCATRSEIGMPNPLKCYWNDKYLRLRSSMHRHTL</sequence>
<reference evidence="1 2" key="1">
    <citation type="submission" date="2019-06" db="EMBL/GenBank/DDBJ databases">
        <authorList>
            <person name="Le Quere A."/>
            <person name="Colella S."/>
        </authorList>
    </citation>
    <scope>NUCLEOTIDE SEQUENCE [LARGE SCALE GENOMIC DNA]</scope>
    <source>
        <strain evidence="1">EmedicaeMD41</strain>
    </source>
</reference>
<protein>
    <submittedName>
        <fullName evidence="1">Uncharacterized protein</fullName>
    </submittedName>
</protein>
<proteinExistence type="predicted"/>
<evidence type="ECO:0000313" key="2">
    <source>
        <dbReference type="Proteomes" id="UP000507954"/>
    </source>
</evidence>
<accession>A0A508X8I3</accession>
<gene>
    <name evidence="1" type="ORF">EMEDMD4_970006</name>
</gene>
<organism evidence="1 2">
    <name type="scientific">Sinorhizobium medicae</name>
    <dbReference type="NCBI Taxonomy" id="110321"/>
    <lineage>
        <taxon>Bacteria</taxon>
        <taxon>Pseudomonadati</taxon>
        <taxon>Pseudomonadota</taxon>
        <taxon>Alphaproteobacteria</taxon>
        <taxon>Hyphomicrobiales</taxon>
        <taxon>Rhizobiaceae</taxon>
        <taxon>Sinorhizobium/Ensifer group</taxon>
        <taxon>Sinorhizobium</taxon>
    </lineage>
</organism>
<evidence type="ECO:0000313" key="1">
    <source>
        <dbReference type="EMBL" id="VTZ66121.1"/>
    </source>
</evidence>
<dbReference type="EMBL" id="CABFNB010000169">
    <property type="protein sequence ID" value="VTZ66121.1"/>
    <property type="molecule type" value="Genomic_DNA"/>
</dbReference>